<dbReference type="Proteomes" id="UP000216113">
    <property type="component" value="Unassembled WGS sequence"/>
</dbReference>
<evidence type="ECO:0000313" key="1">
    <source>
        <dbReference type="EMBL" id="OZY39611.1"/>
    </source>
</evidence>
<comment type="caution">
    <text evidence="1">The sequence shown here is derived from an EMBL/GenBank/DDBJ whole genome shotgun (WGS) entry which is preliminary data.</text>
</comment>
<dbReference type="RefSeq" id="WP_095030969.1">
    <property type="nucleotide sequence ID" value="NZ_NQKL01000025.1"/>
</dbReference>
<dbReference type="AlphaFoldDB" id="A0A266LNK2"/>
<dbReference type="EMBL" id="NQKL01000025">
    <property type="protein sequence ID" value="OZY39611.1"/>
    <property type="molecule type" value="Genomic_DNA"/>
</dbReference>
<protein>
    <submittedName>
        <fullName evidence="1">Uncharacterized protein</fullName>
    </submittedName>
</protein>
<gene>
    <name evidence="1" type="ORF">CJF43_22000</name>
</gene>
<accession>A0A266LNK2</accession>
<organism evidence="1 2">
    <name type="scientific">Pseudomonas fragi</name>
    <dbReference type="NCBI Taxonomy" id="296"/>
    <lineage>
        <taxon>Bacteria</taxon>
        <taxon>Pseudomonadati</taxon>
        <taxon>Pseudomonadota</taxon>
        <taxon>Gammaproteobacteria</taxon>
        <taxon>Pseudomonadales</taxon>
        <taxon>Pseudomonadaceae</taxon>
        <taxon>Pseudomonas</taxon>
    </lineage>
</organism>
<dbReference type="GO" id="GO:0003677">
    <property type="term" value="F:DNA binding"/>
    <property type="evidence" value="ECO:0007669"/>
    <property type="project" value="InterPro"/>
</dbReference>
<reference evidence="1 2" key="1">
    <citation type="submission" date="2017-08" db="EMBL/GenBank/DDBJ databases">
        <title>Genomic and metabolic characterisation of spoilage-associated Pseudomonas species.</title>
        <authorList>
            <person name="Stanborough T."/>
            <person name="Fegan N."/>
            <person name="Powell S.M."/>
            <person name="Singh T."/>
            <person name="Tamplin M.L."/>
            <person name="Chandry P.S."/>
        </authorList>
    </citation>
    <scope>NUCLEOTIDE SEQUENCE [LARGE SCALE GENOMIC DNA]</scope>
    <source>
        <strain evidence="1 2">F1820</strain>
    </source>
</reference>
<dbReference type="InterPro" id="IPR010982">
    <property type="entry name" value="Lambda_DNA-bd_dom_sf"/>
</dbReference>
<proteinExistence type="predicted"/>
<name>A0A266LNK2_PSEFR</name>
<sequence>MRPKNTTLLAWLKSADDKSVARTGTTRSYLRAIGYGYKTAGPEIAAAIELATGAAVTRKDLRDDWLAIWPELNNHEAA</sequence>
<evidence type="ECO:0000313" key="2">
    <source>
        <dbReference type="Proteomes" id="UP000216113"/>
    </source>
</evidence>
<dbReference type="Gene3D" id="1.10.260.40">
    <property type="entry name" value="lambda repressor-like DNA-binding domains"/>
    <property type="match status" value="1"/>
</dbReference>